<protein>
    <submittedName>
        <fullName evidence="1">Uncharacterized protein</fullName>
    </submittedName>
</protein>
<proteinExistence type="predicted"/>
<dbReference type="PATRIC" id="fig|883092.3.peg.2334"/>
<accession>K1LZX8</accession>
<name>K1LZX8_9LACO</name>
<dbReference type="HOGENOM" id="CLU_1641596_0_0_9"/>
<evidence type="ECO:0000313" key="1">
    <source>
        <dbReference type="EMBL" id="EKB62335.1"/>
    </source>
</evidence>
<organism evidence="1 2">
    <name type="scientific">Lactobacillus crispatus FB077-07</name>
    <dbReference type="NCBI Taxonomy" id="883092"/>
    <lineage>
        <taxon>Bacteria</taxon>
        <taxon>Bacillati</taxon>
        <taxon>Bacillota</taxon>
        <taxon>Bacilli</taxon>
        <taxon>Lactobacillales</taxon>
        <taxon>Lactobacillaceae</taxon>
        <taxon>Lactobacillus</taxon>
    </lineage>
</organism>
<gene>
    <name evidence="1" type="ORF">HMPREF9249_02349</name>
</gene>
<reference evidence="1 2" key="1">
    <citation type="submission" date="2012-07" db="EMBL/GenBank/DDBJ databases">
        <title>The Genome Sequence of Lactobacillus crispatus FB077-07.</title>
        <authorList>
            <consortium name="The Broad Institute Genome Sequencing Platform"/>
            <person name="Earl A."/>
            <person name="Ward D."/>
            <person name="Feldgarden M."/>
            <person name="Gevers D."/>
            <person name="Saerens B."/>
            <person name="Vaneechoutte M."/>
            <person name="Walker B."/>
            <person name="Young S.K."/>
            <person name="Zeng Q."/>
            <person name="Gargeya S."/>
            <person name="Fitzgerald M."/>
            <person name="Haas B."/>
            <person name="Abouelleil A."/>
            <person name="Alvarado L."/>
            <person name="Arachchi H.M."/>
            <person name="Berlin A.M."/>
            <person name="Chapman S.B."/>
            <person name="Goldberg J."/>
            <person name="Griggs A."/>
            <person name="Gujja S."/>
            <person name="Hansen M."/>
            <person name="Howarth C."/>
            <person name="Imamovic A."/>
            <person name="Larimer J."/>
            <person name="McCowen C."/>
            <person name="Montmayeur A."/>
            <person name="Murphy C."/>
            <person name="Neiman D."/>
            <person name="Pearson M."/>
            <person name="Priest M."/>
            <person name="Roberts A."/>
            <person name="Saif S."/>
            <person name="Shea T."/>
            <person name="Sisk P."/>
            <person name="Sykes S."/>
            <person name="Wortman J."/>
            <person name="Nusbaum C."/>
            <person name="Birren B."/>
        </authorList>
    </citation>
    <scope>NUCLEOTIDE SEQUENCE [LARGE SCALE GENOMIC DNA]</scope>
    <source>
        <strain evidence="1 2">FB077-07</strain>
    </source>
</reference>
<dbReference type="Proteomes" id="UP000004722">
    <property type="component" value="Unassembled WGS sequence"/>
</dbReference>
<dbReference type="AlphaFoldDB" id="K1LZX8"/>
<evidence type="ECO:0000313" key="2">
    <source>
        <dbReference type="Proteomes" id="UP000004722"/>
    </source>
</evidence>
<dbReference type="EMBL" id="AGZG01000114">
    <property type="protein sequence ID" value="EKB62335.1"/>
    <property type="molecule type" value="Genomic_DNA"/>
</dbReference>
<dbReference type="RefSeq" id="WP_005729824.1">
    <property type="nucleotide sequence ID" value="NZ_JH932275.1"/>
</dbReference>
<sequence>MQKLTHTVSKEKLLSIPFPKNSEMSFILVDIKAYLADLKRDIQLDRNNEDWHKSRITSVWSSTDPEEGLAHMKDFGSEYGLIMLGDGMDPECYLHTLNKSEMQAMAELKPYELDPEASGYCAKLAKICTDDVASDCVDVQSAVPSKYSPAVLKSNIQLDLC</sequence>
<comment type="caution">
    <text evidence="1">The sequence shown here is derived from an EMBL/GenBank/DDBJ whole genome shotgun (WGS) entry which is preliminary data.</text>
</comment>